<dbReference type="AlphaFoldDB" id="A0A2K3QBQ8"/>
<gene>
    <name evidence="5" type="ORF">TCAP_05062</name>
</gene>
<dbReference type="InterPro" id="IPR016040">
    <property type="entry name" value="NAD(P)-bd_dom"/>
</dbReference>
<organism evidence="5 6">
    <name type="scientific">Tolypocladium capitatum</name>
    <dbReference type="NCBI Taxonomy" id="45235"/>
    <lineage>
        <taxon>Eukaryota</taxon>
        <taxon>Fungi</taxon>
        <taxon>Dikarya</taxon>
        <taxon>Ascomycota</taxon>
        <taxon>Pezizomycotina</taxon>
        <taxon>Sordariomycetes</taxon>
        <taxon>Hypocreomycetidae</taxon>
        <taxon>Hypocreales</taxon>
        <taxon>Ophiocordycipitaceae</taxon>
        <taxon>Tolypocladium</taxon>
    </lineage>
</organism>
<dbReference type="InterPro" id="IPR005888">
    <property type="entry name" value="dTDP_Gluc_deHydtase"/>
</dbReference>
<dbReference type="Pfam" id="PF16363">
    <property type="entry name" value="GDP_Man_Dehyd"/>
    <property type="match status" value="1"/>
</dbReference>
<name>A0A2K3QBQ8_9HYPO</name>
<dbReference type="Gene3D" id="3.90.25.10">
    <property type="entry name" value="UDP-galactose 4-epimerase, domain 1"/>
    <property type="match status" value="1"/>
</dbReference>
<dbReference type="OrthoDB" id="331544at2759"/>
<evidence type="ECO:0000256" key="3">
    <source>
        <dbReference type="ARBA" id="ARBA00023239"/>
    </source>
</evidence>
<proteinExistence type="predicted"/>
<dbReference type="InterPro" id="IPR036291">
    <property type="entry name" value="NAD(P)-bd_dom_sf"/>
</dbReference>
<dbReference type="PANTHER" id="PTHR43000">
    <property type="entry name" value="DTDP-D-GLUCOSE 4,6-DEHYDRATASE-RELATED"/>
    <property type="match status" value="1"/>
</dbReference>
<evidence type="ECO:0000259" key="4">
    <source>
        <dbReference type="Pfam" id="PF16363"/>
    </source>
</evidence>
<dbReference type="STRING" id="45235.A0A2K3QBQ8"/>
<keyword evidence="2" id="KW-0520">NAD</keyword>
<dbReference type="Proteomes" id="UP000236621">
    <property type="component" value="Unassembled WGS sequence"/>
</dbReference>
<dbReference type="CDD" id="cd05246">
    <property type="entry name" value="dTDP_GD_SDR_e"/>
    <property type="match status" value="1"/>
</dbReference>
<evidence type="ECO:0000313" key="5">
    <source>
        <dbReference type="EMBL" id="PNY24975.1"/>
    </source>
</evidence>
<evidence type="ECO:0000313" key="6">
    <source>
        <dbReference type="Proteomes" id="UP000236621"/>
    </source>
</evidence>
<sequence>MATPIMDTQRTYHEGVDIWKQTPVFQGSTRFKSLPDVKNIMITGGAGFIASWVVRHLTLTYPYAYNIVSFDKLDYCATLNNTRILNDKRNYTFYLGDITHPSEVLDCMERYQIDTVLHFAAQSHVDLSFGNSYGFTHSNVYGTHVLLESATKVGVRRFIHVSTDEVYGEVKEDGNDLVESSILSPTNPYAASKAAAEMLVCSYQTSFKLPAIIVRSNNVYGPHQYPEKIIPKFTCLLNRGQPMVLHGDGSPTRRYLYAGDAADAFDTILHKGQIGQVYNVGSRDEISNFDFCGMLLDTMGIARDTPEQFRSWVRYTADRPFNDSRYAVDATKLRRLGWQQRTSFKDGLQVTTDWYRRFGEAWWGDIGRALTPFPIVKDGEVAAAGGESRVADEPLKPLDNGRAVRMGWSETDRLARA</sequence>
<comment type="cofactor">
    <cofactor evidence="1">
        <name>NAD(+)</name>
        <dbReference type="ChEBI" id="CHEBI:57540"/>
    </cofactor>
</comment>
<protein>
    <submittedName>
        <fullName evidence="5">dTDP-D-glucose 4,6-dehydratase</fullName>
    </submittedName>
</protein>
<dbReference type="FunFam" id="3.40.50.720:FF:000304">
    <property type="entry name" value="UDP-glucose 4,6-dehydratase"/>
    <property type="match status" value="1"/>
</dbReference>
<dbReference type="GO" id="GO:0009225">
    <property type="term" value="P:nucleotide-sugar metabolic process"/>
    <property type="evidence" value="ECO:0007669"/>
    <property type="project" value="InterPro"/>
</dbReference>
<dbReference type="GO" id="GO:0008460">
    <property type="term" value="F:dTDP-glucose 4,6-dehydratase activity"/>
    <property type="evidence" value="ECO:0007669"/>
    <property type="project" value="InterPro"/>
</dbReference>
<evidence type="ECO:0000256" key="2">
    <source>
        <dbReference type="ARBA" id="ARBA00023027"/>
    </source>
</evidence>
<keyword evidence="6" id="KW-1185">Reference proteome</keyword>
<accession>A0A2K3QBQ8</accession>
<dbReference type="EMBL" id="NRSZ01000822">
    <property type="protein sequence ID" value="PNY24975.1"/>
    <property type="molecule type" value="Genomic_DNA"/>
</dbReference>
<reference evidence="5 6" key="1">
    <citation type="submission" date="2017-08" db="EMBL/GenBank/DDBJ databases">
        <title>Harnessing the power of phylogenomics to disentangle the directionality and signatures of interkingdom host jumping in the parasitic fungal genus Tolypocladium.</title>
        <authorList>
            <person name="Quandt C.A."/>
            <person name="Patterson W."/>
            <person name="Spatafora J.W."/>
        </authorList>
    </citation>
    <scope>NUCLEOTIDE SEQUENCE [LARGE SCALE GENOMIC DNA]</scope>
    <source>
        <strain evidence="5 6">CBS 113982</strain>
    </source>
</reference>
<keyword evidence="3" id="KW-0456">Lyase</keyword>
<dbReference type="Gene3D" id="3.40.50.720">
    <property type="entry name" value="NAD(P)-binding Rossmann-like Domain"/>
    <property type="match status" value="1"/>
</dbReference>
<dbReference type="SUPFAM" id="SSF51735">
    <property type="entry name" value="NAD(P)-binding Rossmann-fold domains"/>
    <property type="match status" value="1"/>
</dbReference>
<feature type="domain" description="NAD(P)-binding" evidence="4">
    <location>
        <begin position="41"/>
        <end position="349"/>
    </location>
</feature>
<comment type="caution">
    <text evidence="5">The sequence shown here is derived from an EMBL/GenBank/DDBJ whole genome shotgun (WGS) entry which is preliminary data.</text>
</comment>
<evidence type="ECO:0000256" key="1">
    <source>
        <dbReference type="ARBA" id="ARBA00001911"/>
    </source>
</evidence>